<keyword evidence="3 6" id="KW-0812">Transmembrane</keyword>
<keyword evidence="2" id="KW-1003">Cell membrane</keyword>
<comment type="subcellular location">
    <subcellularLocation>
        <location evidence="1">Cell membrane</location>
        <topology evidence="1">Multi-pass membrane protein</topology>
    </subcellularLocation>
</comment>
<keyword evidence="4 6" id="KW-1133">Transmembrane helix</keyword>
<evidence type="ECO:0000256" key="1">
    <source>
        <dbReference type="ARBA" id="ARBA00004651"/>
    </source>
</evidence>
<organism evidence="7 8">
    <name type="scientific">Tsukamurella strandjordii</name>
    <dbReference type="NCBI Taxonomy" id="147577"/>
    <lineage>
        <taxon>Bacteria</taxon>
        <taxon>Bacillati</taxon>
        <taxon>Actinomycetota</taxon>
        <taxon>Actinomycetes</taxon>
        <taxon>Mycobacteriales</taxon>
        <taxon>Tsukamurellaceae</taxon>
        <taxon>Tsukamurella</taxon>
    </lineage>
</organism>
<feature type="transmembrane region" description="Helical" evidence="6">
    <location>
        <begin position="189"/>
        <end position="207"/>
    </location>
</feature>
<feature type="transmembrane region" description="Helical" evidence="6">
    <location>
        <begin position="73"/>
        <end position="93"/>
    </location>
</feature>
<comment type="caution">
    <text evidence="7">The sequence shown here is derived from an EMBL/GenBank/DDBJ whole genome shotgun (WGS) entry which is preliminary data.</text>
</comment>
<name>A0AA90N750_9ACTN</name>
<proteinExistence type="predicted"/>
<evidence type="ECO:0000256" key="2">
    <source>
        <dbReference type="ARBA" id="ARBA00022475"/>
    </source>
</evidence>
<dbReference type="PANTHER" id="PTHR30086">
    <property type="entry name" value="ARGININE EXPORTER PROTEIN ARGO"/>
    <property type="match status" value="1"/>
</dbReference>
<protein>
    <submittedName>
        <fullName evidence="7">LysE family translocator</fullName>
    </submittedName>
</protein>
<gene>
    <name evidence="7" type="ORF">Q7X28_02695</name>
</gene>
<keyword evidence="8" id="KW-1185">Reference proteome</keyword>
<dbReference type="InterPro" id="IPR001123">
    <property type="entry name" value="LeuE-type"/>
</dbReference>
<feature type="transmembrane region" description="Helical" evidence="6">
    <location>
        <begin position="153"/>
        <end position="177"/>
    </location>
</feature>
<dbReference type="GO" id="GO:0005886">
    <property type="term" value="C:plasma membrane"/>
    <property type="evidence" value="ECO:0007669"/>
    <property type="project" value="UniProtKB-SubCell"/>
</dbReference>
<dbReference type="Proteomes" id="UP001178281">
    <property type="component" value="Unassembled WGS sequence"/>
</dbReference>
<evidence type="ECO:0000256" key="4">
    <source>
        <dbReference type="ARBA" id="ARBA00022989"/>
    </source>
</evidence>
<feature type="transmembrane region" description="Helical" evidence="6">
    <location>
        <begin position="43"/>
        <end position="66"/>
    </location>
</feature>
<evidence type="ECO:0000313" key="7">
    <source>
        <dbReference type="EMBL" id="MDP0396827.1"/>
    </source>
</evidence>
<accession>A0AA90N750</accession>
<dbReference type="GO" id="GO:0015171">
    <property type="term" value="F:amino acid transmembrane transporter activity"/>
    <property type="evidence" value="ECO:0007669"/>
    <property type="project" value="TreeGrafter"/>
</dbReference>
<dbReference type="Pfam" id="PF01810">
    <property type="entry name" value="LysE"/>
    <property type="match status" value="1"/>
</dbReference>
<sequence length="209" mass="21647">MPSPLLAAAGFGLAVLPICLTPGVSFALVTDRALTSGPRAAGGVILGTVLGLLTHAALAAAGLSAVVMHSAEAFLVVKLIGAAYLVGLGLWMIRAALRDAPAAPAPTRLPWRRGGDVVQGYLGNVLNPKAAAVYLTLAPQFLDPGSPVAPQLLWLWLAHAVVASAWLVLWGGVVTAMRRRVDVQRFRRRITGLGGVVMVALGVRSAVTR</sequence>
<evidence type="ECO:0000256" key="3">
    <source>
        <dbReference type="ARBA" id="ARBA00022692"/>
    </source>
</evidence>
<dbReference type="AlphaFoldDB" id="A0AA90N750"/>
<dbReference type="EMBL" id="JAUTIX010000001">
    <property type="protein sequence ID" value="MDP0396827.1"/>
    <property type="molecule type" value="Genomic_DNA"/>
</dbReference>
<evidence type="ECO:0000313" key="8">
    <source>
        <dbReference type="Proteomes" id="UP001178281"/>
    </source>
</evidence>
<evidence type="ECO:0000256" key="5">
    <source>
        <dbReference type="ARBA" id="ARBA00023136"/>
    </source>
</evidence>
<dbReference type="RefSeq" id="WP_220656661.1">
    <property type="nucleotide sequence ID" value="NZ_CBCSFC010000008.1"/>
</dbReference>
<dbReference type="PANTHER" id="PTHR30086:SF20">
    <property type="entry name" value="ARGININE EXPORTER PROTEIN ARGO-RELATED"/>
    <property type="match status" value="1"/>
</dbReference>
<evidence type="ECO:0000256" key="6">
    <source>
        <dbReference type="SAM" id="Phobius"/>
    </source>
</evidence>
<reference evidence="7" key="1">
    <citation type="submission" date="2023-08" db="EMBL/GenBank/DDBJ databases">
        <title>The draft genome of Tsukamurella strandjordii strain 050030.</title>
        <authorList>
            <person name="Zhao F."/>
            <person name="Feng Y."/>
            <person name="Zong Z."/>
        </authorList>
    </citation>
    <scope>NUCLEOTIDE SEQUENCE</scope>
    <source>
        <strain evidence="7">050030</strain>
    </source>
</reference>
<keyword evidence="5 6" id="KW-0472">Membrane</keyword>